<gene>
    <name evidence="1" type="ORF">CEPIT_LOCUS24150</name>
</gene>
<accession>A0AAV0EHM3</accession>
<evidence type="ECO:0008006" key="3">
    <source>
        <dbReference type="Google" id="ProtNLM"/>
    </source>
</evidence>
<dbReference type="EMBL" id="CAMAPF010000923">
    <property type="protein sequence ID" value="CAH9122012.1"/>
    <property type="molecule type" value="Genomic_DNA"/>
</dbReference>
<evidence type="ECO:0000313" key="2">
    <source>
        <dbReference type="Proteomes" id="UP001152523"/>
    </source>
</evidence>
<reference evidence="1" key="1">
    <citation type="submission" date="2022-07" db="EMBL/GenBank/DDBJ databases">
        <authorList>
            <person name="Macas J."/>
            <person name="Novak P."/>
            <person name="Neumann P."/>
        </authorList>
    </citation>
    <scope>NUCLEOTIDE SEQUENCE</scope>
</reference>
<evidence type="ECO:0000313" key="1">
    <source>
        <dbReference type="EMBL" id="CAH9122012.1"/>
    </source>
</evidence>
<sequence length="113" mass="12784">MVLNPSICPMCRAHADSMNHFLFQCKVAQRVWVYFINICGIPNTGFDNTMRQSLISWWLKAGSNKVLDLFEHNLPGTIDWHLWKSYSGLIWGSDKVVPTPPPSSSSSLMLLTS</sequence>
<dbReference type="AlphaFoldDB" id="A0AAV0EHM3"/>
<organism evidence="1 2">
    <name type="scientific">Cuscuta epithymum</name>
    <dbReference type="NCBI Taxonomy" id="186058"/>
    <lineage>
        <taxon>Eukaryota</taxon>
        <taxon>Viridiplantae</taxon>
        <taxon>Streptophyta</taxon>
        <taxon>Embryophyta</taxon>
        <taxon>Tracheophyta</taxon>
        <taxon>Spermatophyta</taxon>
        <taxon>Magnoliopsida</taxon>
        <taxon>eudicotyledons</taxon>
        <taxon>Gunneridae</taxon>
        <taxon>Pentapetalae</taxon>
        <taxon>asterids</taxon>
        <taxon>lamiids</taxon>
        <taxon>Solanales</taxon>
        <taxon>Convolvulaceae</taxon>
        <taxon>Cuscuteae</taxon>
        <taxon>Cuscuta</taxon>
        <taxon>Cuscuta subgen. Cuscuta</taxon>
    </lineage>
</organism>
<comment type="caution">
    <text evidence="1">The sequence shown here is derived from an EMBL/GenBank/DDBJ whole genome shotgun (WGS) entry which is preliminary data.</text>
</comment>
<keyword evidence="2" id="KW-1185">Reference proteome</keyword>
<dbReference type="Proteomes" id="UP001152523">
    <property type="component" value="Unassembled WGS sequence"/>
</dbReference>
<protein>
    <recommendedName>
        <fullName evidence="3">Reverse transcriptase zinc-binding domain-containing protein</fullName>
    </recommendedName>
</protein>
<name>A0AAV0EHM3_9ASTE</name>
<proteinExistence type="predicted"/>